<protein>
    <recommendedName>
        <fullName evidence="3">SHS2 domain-containing protein</fullName>
    </recommendedName>
</protein>
<gene>
    <name evidence="1" type="ORF">COX90_03150</name>
</gene>
<evidence type="ECO:0008006" key="3">
    <source>
        <dbReference type="Google" id="ProtNLM"/>
    </source>
</evidence>
<reference evidence="2" key="1">
    <citation type="submission" date="2017-09" db="EMBL/GenBank/DDBJ databases">
        <title>Depth-based differentiation of microbial function through sediment-hosted aquifers and enrichment of novel symbionts in the deep terrestrial subsurface.</title>
        <authorList>
            <person name="Probst A.J."/>
            <person name="Ladd B."/>
            <person name="Jarett J.K."/>
            <person name="Geller-Mcgrath D.E."/>
            <person name="Sieber C.M.K."/>
            <person name="Emerson J.B."/>
            <person name="Anantharaman K."/>
            <person name="Thomas B.C."/>
            <person name="Malmstrom R."/>
            <person name="Stieglmeier M."/>
            <person name="Klingl A."/>
            <person name="Woyke T."/>
            <person name="Ryan C.M."/>
            <person name="Banfield J.F."/>
        </authorList>
    </citation>
    <scope>NUCLEOTIDE SEQUENCE [LARGE SCALE GENOMIC DNA]</scope>
</reference>
<dbReference type="Pfam" id="PF11104">
    <property type="entry name" value="PilM_2"/>
    <property type="match status" value="1"/>
</dbReference>
<dbReference type="InterPro" id="IPR050696">
    <property type="entry name" value="FtsA/MreB"/>
</dbReference>
<organism evidence="1 2">
    <name type="scientific">Candidatus Nealsonbacteria bacterium CG_4_10_14_0_2_um_filter_38_17</name>
    <dbReference type="NCBI Taxonomy" id="1974680"/>
    <lineage>
        <taxon>Bacteria</taxon>
        <taxon>Candidatus Nealsoniibacteriota</taxon>
    </lineage>
</organism>
<dbReference type="InterPro" id="IPR005883">
    <property type="entry name" value="PilM"/>
</dbReference>
<comment type="caution">
    <text evidence="1">The sequence shown here is derived from an EMBL/GenBank/DDBJ whole genome shotgun (WGS) entry which is preliminary data.</text>
</comment>
<dbReference type="Gene3D" id="3.30.1490.300">
    <property type="match status" value="1"/>
</dbReference>
<evidence type="ECO:0000313" key="2">
    <source>
        <dbReference type="Proteomes" id="UP000230760"/>
    </source>
</evidence>
<dbReference type="Proteomes" id="UP000230760">
    <property type="component" value="Unassembled WGS sequence"/>
</dbReference>
<dbReference type="SUPFAM" id="SSF53067">
    <property type="entry name" value="Actin-like ATPase domain"/>
    <property type="match status" value="2"/>
</dbReference>
<dbReference type="InterPro" id="IPR043129">
    <property type="entry name" value="ATPase_NBD"/>
</dbReference>
<dbReference type="PANTHER" id="PTHR32432:SF3">
    <property type="entry name" value="ETHANOLAMINE UTILIZATION PROTEIN EUTJ"/>
    <property type="match status" value="1"/>
</dbReference>
<sequence length="357" mass="40533">MFLFFQKKALGLSISDYSIEIVSLAGSMGKPELSAVKRTILETGIIGKGKILDKEKIKNILINLLKSPNFERDKTNRIVFSMPETQSFVSILEVPLGLKAKGIVEFIKEQINQTLPFSLEDLYVDYKIREREIYLVASPKEVINEYLELFNECNLRSVVIETEFESLSRALIKNKKETALIIDIGAEVTNFGVFDEKGLRLSISNEIAGVKFTQSLEEGLKVPKEEAERVKKECGLNPEKEEGKIFLILQKDVQIGIIWEVRKIEEYFLKKEGKKIDRIILTGGSASLPYLKDYLTYNLEKKVEIGDIWSKIRGAKIKSEELKEGFIFYQASIGAALRGLERNPQESGINLAKKKEL</sequence>
<accession>A0A2M7UXN2</accession>
<dbReference type="Gene3D" id="3.30.420.40">
    <property type="match status" value="2"/>
</dbReference>
<dbReference type="CDD" id="cd24049">
    <property type="entry name" value="ASKHA_NBD_PilM"/>
    <property type="match status" value="1"/>
</dbReference>
<dbReference type="AlphaFoldDB" id="A0A2M7UXN2"/>
<dbReference type="PANTHER" id="PTHR32432">
    <property type="entry name" value="CELL DIVISION PROTEIN FTSA-RELATED"/>
    <property type="match status" value="1"/>
</dbReference>
<evidence type="ECO:0000313" key="1">
    <source>
        <dbReference type="EMBL" id="PIZ88710.1"/>
    </source>
</evidence>
<proteinExistence type="predicted"/>
<dbReference type="EMBL" id="PFPB01000057">
    <property type="protein sequence ID" value="PIZ88710.1"/>
    <property type="molecule type" value="Genomic_DNA"/>
</dbReference>
<name>A0A2M7UXN2_9BACT</name>